<evidence type="ECO:0000313" key="2">
    <source>
        <dbReference type="EMBL" id="GAA4692916.1"/>
    </source>
</evidence>
<accession>A0ABP8WP04</accession>
<proteinExistence type="predicted"/>
<feature type="compositionally biased region" description="Polar residues" evidence="1">
    <location>
        <begin position="1"/>
        <end position="10"/>
    </location>
</feature>
<organism evidence="2 3">
    <name type="scientific">Pseudonocardia yuanmonensis</name>
    <dbReference type="NCBI Taxonomy" id="1095914"/>
    <lineage>
        <taxon>Bacteria</taxon>
        <taxon>Bacillati</taxon>
        <taxon>Actinomycetota</taxon>
        <taxon>Actinomycetes</taxon>
        <taxon>Pseudonocardiales</taxon>
        <taxon>Pseudonocardiaceae</taxon>
        <taxon>Pseudonocardia</taxon>
    </lineage>
</organism>
<dbReference type="Proteomes" id="UP001500325">
    <property type="component" value="Unassembled WGS sequence"/>
</dbReference>
<sequence>MDFLLGTTSAGAHGTLRPSRTPRTARHAAGAGSPGPIRADPPTTRPVPQPLGVWRAAEPDGGFRARPRGQPGRTQAGAPRGRGTSMQVLERRTLTEVTGGDGGAEAAADLAFARYTHDYDDEGLESVLARARELHAEAAQAQAGERHLGLDHLRRVQDLVPEVRRLVHDRDRLDRLSDLAGVELEPYPIPTSCSGVNFYRPGQAPIALHRDGPAFVELVPLHADGGQEGGSTLVFRGPADVGAVRAAQGDLPAAELEAVPQRVGAAVLLQGRMLLHTAELLTDGHRVTLVLSLRSRAEPWKDTNTLGRLLRDDRPEDVAEAWEHDVETRQLPALRRHLLG</sequence>
<evidence type="ECO:0000313" key="3">
    <source>
        <dbReference type="Proteomes" id="UP001500325"/>
    </source>
</evidence>
<protein>
    <recommendedName>
        <fullName evidence="4">Fe2OG dioxygenase domain-containing protein</fullName>
    </recommendedName>
</protein>
<feature type="region of interest" description="Disordered" evidence="1">
    <location>
        <begin position="1"/>
        <end position="85"/>
    </location>
</feature>
<reference evidence="3" key="1">
    <citation type="journal article" date="2019" name="Int. J. Syst. Evol. Microbiol.">
        <title>The Global Catalogue of Microorganisms (GCM) 10K type strain sequencing project: providing services to taxonomists for standard genome sequencing and annotation.</title>
        <authorList>
            <consortium name="The Broad Institute Genomics Platform"/>
            <consortium name="The Broad Institute Genome Sequencing Center for Infectious Disease"/>
            <person name="Wu L."/>
            <person name="Ma J."/>
        </authorList>
    </citation>
    <scope>NUCLEOTIDE SEQUENCE [LARGE SCALE GENOMIC DNA]</scope>
    <source>
        <strain evidence="3">JCM 18055</strain>
    </source>
</reference>
<keyword evidence="3" id="KW-1185">Reference proteome</keyword>
<name>A0ABP8WP04_9PSEU</name>
<dbReference type="EMBL" id="BAABIC010000010">
    <property type="protein sequence ID" value="GAA4692916.1"/>
    <property type="molecule type" value="Genomic_DNA"/>
</dbReference>
<comment type="caution">
    <text evidence="2">The sequence shown here is derived from an EMBL/GenBank/DDBJ whole genome shotgun (WGS) entry which is preliminary data.</text>
</comment>
<gene>
    <name evidence="2" type="ORF">GCM10023215_32610</name>
</gene>
<evidence type="ECO:0000256" key="1">
    <source>
        <dbReference type="SAM" id="MobiDB-lite"/>
    </source>
</evidence>
<evidence type="ECO:0008006" key="4">
    <source>
        <dbReference type="Google" id="ProtNLM"/>
    </source>
</evidence>